<evidence type="ECO:0000313" key="6">
    <source>
        <dbReference type="Proteomes" id="UP000010310"/>
    </source>
</evidence>
<evidence type="ECO:0000256" key="3">
    <source>
        <dbReference type="ARBA" id="ARBA00022643"/>
    </source>
</evidence>
<dbReference type="NCBIfam" id="TIGR01755">
    <property type="entry name" value="flav_wrbA"/>
    <property type="match status" value="1"/>
</dbReference>
<dbReference type="NCBIfam" id="NF002999">
    <property type="entry name" value="PRK03767.1"/>
    <property type="match status" value="1"/>
</dbReference>
<dbReference type="InterPro" id="IPR008254">
    <property type="entry name" value="Flavodoxin/NO_synth"/>
</dbReference>
<evidence type="ECO:0000259" key="4">
    <source>
        <dbReference type="PROSITE" id="PS50902"/>
    </source>
</evidence>
<dbReference type="FunFam" id="3.40.50.360:FF:000001">
    <property type="entry name" value="NAD(P)H dehydrogenase (Quinone) FQR1-like"/>
    <property type="match status" value="1"/>
</dbReference>
<dbReference type="EC" id="1.6.5.2" evidence="5"/>
<dbReference type="Proteomes" id="UP000010310">
    <property type="component" value="Unassembled WGS sequence"/>
</dbReference>
<dbReference type="STRING" id="1208365.B273_0381"/>
<evidence type="ECO:0000256" key="1">
    <source>
        <dbReference type="ARBA" id="ARBA00006961"/>
    </source>
</evidence>
<dbReference type="GO" id="GO:0010181">
    <property type="term" value="F:FMN binding"/>
    <property type="evidence" value="ECO:0007669"/>
    <property type="project" value="InterPro"/>
</dbReference>
<proteinExistence type="inferred from homology"/>
<organism evidence="5 6">
    <name type="scientific">SAR86 cluster bacterium SAR86E</name>
    <dbReference type="NCBI Taxonomy" id="1208365"/>
    <lineage>
        <taxon>Bacteria</taxon>
        <taxon>Pseudomonadati</taxon>
        <taxon>Pseudomonadota</taxon>
        <taxon>Gammaproteobacteria</taxon>
        <taxon>SAR86 cluster</taxon>
    </lineage>
</organism>
<keyword evidence="6" id="KW-1185">Reference proteome</keyword>
<dbReference type="GO" id="GO:0003955">
    <property type="term" value="F:NAD(P)H dehydrogenase (quinone) activity"/>
    <property type="evidence" value="ECO:0007669"/>
    <property type="project" value="UniProtKB-EC"/>
</dbReference>
<comment type="similarity">
    <text evidence="1">Belongs to the WrbA family.</text>
</comment>
<accession>K6GK19</accession>
<dbReference type="PROSITE" id="PS50902">
    <property type="entry name" value="FLAVODOXIN_LIKE"/>
    <property type="match status" value="1"/>
</dbReference>
<comment type="caution">
    <text evidence="5">The sequence shown here is derived from an EMBL/GenBank/DDBJ whole genome shotgun (WGS) entry which is preliminary data.</text>
</comment>
<name>K6GK19_9GAMM</name>
<keyword evidence="3" id="KW-0288">FMN</keyword>
<reference evidence="5 6" key="1">
    <citation type="submission" date="2012-09" db="EMBL/GenBank/DDBJ databases">
        <authorList>
            <person name="Dupont C.L."/>
            <person name="Rusch D.B."/>
            <person name="Lombardo M.-J."/>
            <person name="Novotny M."/>
            <person name="Yee-Greenbaum J."/>
            <person name="Laskin R."/>
        </authorList>
    </citation>
    <scope>NUCLEOTIDE SEQUENCE [LARGE SCALE GENOMIC DNA]</scope>
    <source>
        <strain evidence="5">SAR86E</strain>
    </source>
</reference>
<feature type="domain" description="Flavodoxin-like" evidence="4">
    <location>
        <begin position="6"/>
        <end position="190"/>
    </location>
</feature>
<dbReference type="PATRIC" id="fig|1208365.4.peg.375"/>
<dbReference type="EMBL" id="AMWX01000001">
    <property type="protein sequence ID" value="EKO37320.1"/>
    <property type="molecule type" value="Genomic_DNA"/>
</dbReference>
<dbReference type="InterPro" id="IPR005025">
    <property type="entry name" value="FMN_Rdtase-like_dom"/>
</dbReference>
<dbReference type="Gene3D" id="3.40.50.360">
    <property type="match status" value="1"/>
</dbReference>
<protein>
    <submittedName>
        <fullName evidence="5">NAD(P)H:quinone oxidoreductase, type IV</fullName>
        <ecNumber evidence="5">1.6.5.2</ecNumber>
    </submittedName>
</protein>
<gene>
    <name evidence="5" type="primary">wrbA</name>
    <name evidence="5" type="ORF">B273_0381</name>
</gene>
<evidence type="ECO:0000256" key="2">
    <source>
        <dbReference type="ARBA" id="ARBA00022630"/>
    </source>
</evidence>
<dbReference type="InterPro" id="IPR029039">
    <property type="entry name" value="Flavoprotein-like_sf"/>
</dbReference>
<evidence type="ECO:0000313" key="5">
    <source>
        <dbReference type="EMBL" id="EKO37320.1"/>
    </source>
</evidence>
<dbReference type="InterPro" id="IPR010089">
    <property type="entry name" value="Flavoprotein_WrbA-like"/>
</dbReference>
<keyword evidence="5" id="KW-0560">Oxidoreductase</keyword>
<dbReference type="PANTHER" id="PTHR30546">
    <property type="entry name" value="FLAVODOXIN-RELATED PROTEIN WRBA-RELATED"/>
    <property type="match status" value="1"/>
</dbReference>
<dbReference type="GO" id="GO:0016020">
    <property type="term" value="C:membrane"/>
    <property type="evidence" value="ECO:0007669"/>
    <property type="project" value="TreeGrafter"/>
</dbReference>
<sequence length="201" mass="21479">MHEKYLLILFYSATGAVKNLAHAIADGAEKRGLQTRIRTVPKVSATSEASEPNIPKEGEIFCTKDDLVNCSGLALGSPTRFGSMAAPMKYFLDSTGDLWSNNELENKFGCVFTSTGSQHGGQEITLFNLMTYLLHQGMVFVGSPYSIKSLHTTMSGGTPYGPSHVANTGGSPNLTTDEYNVASETGARIATLIMQSQSNGS</sequence>
<dbReference type="SUPFAM" id="SSF52218">
    <property type="entry name" value="Flavoproteins"/>
    <property type="match status" value="1"/>
</dbReference>
<dbReference type="AlphaFoldDB" id="K6GK19"/>
<keyword evidence="2" id="KW-0285">Flavoprotein</keyword>
<dbReference type="Pfam" id="PF03358">
    <property type="entry name" value="FMN_red"/>
    <property type="match status" value="1"/>
</dbReference>
<dbReference type="PANTHER" id="PTHR30546:SF23">
    <property type="entry name" value="FLAVOPROTEIN-LIKE PROTEIN YCP4-RELATED"/>
    <property type="match status" value="1"/>
</dbReference>